<sequence length="215" mass="25208">MEVDEEVCLLWLLLKKKKRKRRYWVHPILRDRLVHGQFVTLYPKLRMYDDKFFDYLRMSIKSFDELIELIRQDISCSETHLRPSVSPEEKLVITLRYLGTGCSFGELSYNYRLGKSTITGIVREVCKSLWNKLVNIVMPEATEDIWKTIARDFERYANFPNCIGAIDGKHIRVIKPVDSGSLYHNYKHYFSIVLLALCDPTIALLMLILGLMAKQ</sequence>
<evidence type="ECO:0000313" key="2">
    <source>
        <dbReference type="EMBL" id="GBP78804.1"/>
    </source>
</evidence>
<keyword evidence="3" id="KW-1185">Reference proteome</keyword>
<feature type="transmembrane region" description="Helical" evidence="1">
    <location>
        <begin position="189"/>
        <end position="213"/>
    </location>
</feature>
<name>A0A4C1YVG1_EUMVA</name>
<dbReference type="PANTHER" id="PTHR22930:SF269">
    <property type="entry name" value="NUCLEASE HARBI1-LIKE PROTEIN"/>
    <property type="match status" value="1"/>
</dbReference>
<proteinExistence type="predicted"/>
<dbReference type="PANTHER" id="PTHR22930">
    <property type="match status" value="1"/>
</dbReference>
<keyword evidence="1" id="KW-0472">Membrane</keyword>
<dbReference type="Proteomes" id="UP000299102">
    <property type="component" value="Unassembled WGS sequence"/>
</dbReference>
<dbReference type="STRING" id="151549.A0A4C1YVG1"/>
<evidence type="ECO:0000256" key="1">
    <source>
        <dbReference type="SAM" id="Phobius"/>
    </source>
</evidence>
<organism evidence="2 3">
    <name type="scientific">Eumeta variegata</name>
    <name type="common">Bagworm moth</name>
    <name type="synonym">Eumeta japonica</name>
    <dbReference type="NCBI Taxonomy" id="151549"/>
    <lineage>
        <taxon>Eukaryota</taxon>
        <taxon>Metazoa</taxon>
        <taxon>Ecdysozoa</taxon>
        <taxon>Arthropoda</taxon>
        <taxon>Hexapoda</taxon>
        <taxon>Insecta</taxon>
        <taxon>Pterygota</taxon>
        <taxon>Neoptera</taxon>
        <taxon>Endopterygota</taxon>
        <taxon>Lepidoptera</taxon>
        <taxon>Glossata</taxon>
        <taxon>Ditrysia</taxon>
        <taxon>Tineoidea</taxon>
        <taxon>Psychidae</taxon>
        <taxon>Oiketicinae</taxon>
        <taxon>Eumeta</taxon>
    </lineage>
</organism>
<dbReference type="EMBL" id="BGZK01001387">
    <property type="protein sequence ID" value="GBP78804.1"/>
    <property type="molecule type" value="Genomic_DNA"/>
</dbReference>
<reference evidence="2 3" key="1">
    <citation type="journal article" date="2019" name="Commun. Biol.">
        <title>The bagworm genome reveals a unique fibroin gene that provides high tensile strength.</title>
        <authorList>
            <person name="Kono N."/>
            <person name="Nakamura H."/>
            <person name="Ohtoshi R."/>
            <person name="Tomita M."/>
            <person name="Numata K."/>
            <person name="Arakawa K."/>
        </authorList>
    </citation>
    <scope>NUCLEOTIDE SEQUENCE [LARGE SCALE GENOMIC DNA]</scope>
</reference>
<keyword evidence="1" id="KW-1133">Transmembrane helix</keyword>
<dbReference type="AlphaFoldDB" id="A0A4C1YVG1"/>
<keyword evidence="1" id="KW-0812">Transmembrane</keyword>
<evidence type="ECO:0000313" key="3">
    <source>
        <dbReference type="Proteomes" id="UP000299102"/>
    </source>
</evidence>
<gene>
    <name evidence="2" type="ORF">EVAR_65314_1</name>
</gene>
<dbReference type="InterPro" id="IPR045249">
    <property type="entry name" value="HARBI1-like"/>
</dbReference>
<accession>A0A4C1YVG1</accession>
<dbReference type="OrthoDB" id="2668416at2759"/>
<comment type="caution">
    <text evidence="2">The sequence shown here is derived from an EMBL/GenBank/DDBJ whole genome shotgun (WGS) entry which is preliminary data.</text>
</comment>
<protein>
    <submittedName>
        <fullName evidence="2">Protein ALP1-like</fullName>
    </submittedName>
</protein>